<gene>
    <name evidence="2" type="ORF">PACLA_8A066772</name>
</gene>
<sequence length="92" mass="10868">MEAKGLTMDFDWKCADLKEDEEQMGKGHSEKEHSEKVHSEKEHSEKNIERKSIRKNNIQGMNIRKKNIWEKNINRWNAAGTRSRTKLLSCQL</sequence>
<comment type="caution">
    <text evidence="2">The sequence shown here is derived from an EMBL/GenBank/DDBJ whole genome shotgun (WGS) entry which is preliminary data.</text>
</comment>
<feature type="region of interest" description="Disordered" evidence="1">
    <location>
        <begin position="19"/>
        <end position="59"/>
    </location>
</feature>
<keyword evidence="3" id="KW-1185">Reference proteome</keyword>
<dbReference type="Proteomes" id="UP001152795">
    <property type="component" value="Unassembled WGS sequence"/>
</dbReference>
<dbReference type="AlphaFoldDB" id="A0A6S7L0R3"/>
<evidence type="ECO:0000256" key="1">
    <source>
        <dbReference type="SAM" id="MobiDB-lite"/>
    </source>
</evidence>
<proteinExistence type="predicted"/>
<evidence type="ECO:0000313" key="3">
    <source>
        <dbReference type="Proteomes" id="UP001152795"/>
    </source>
</evidence>
<evidence type="ECO:0000313" key="2">
    <source>
        <dbReference type="EMBL" id="CAB4032102.1"/>
    </source>
</evidence>
<protein>
    <submittedName>
        <fullName evidence="2">Uncharacterized protein</fullName>
    </submittedName>
</protein>
<name>A0A6S7L0R3_PARCT</name>
<dbReference type="EMBL" id="CACRXK020018127">
    <property type="protein sequence ID" value="CAB4032102.1"/>
    <property type="molecule type" value="Genomic_DNA"/>
</dbReference>
<feature type="compositionally biased region" description="Basic and acidic residues" evidence="1">
    <location>
        <begin position="19"/>
        <end position="51"/>
    </location>
</feature>
<accession>A0A6S7L0R3</accession>
<organism evidence="2 3">
    <name type="scientific">Paramuricea clavata</name>
    <name type="common">Red gorgonian</name>
    <name type="synonym">Violescent sea-whip</name>
    <dbReference type="NCBI Taxonomy" id="317549"/>
    <lineage>
        <taxon>Eukaryota</taxon>
        <taxon>Metazoa</taxon>
        <taxon>Cnidaria</taxon>
        <taxon>Anthozoa</taxon>
        <taxon>Octocorallia</taxon>
        <taxon>Malacalcyonacea</taxon>
        <taxon>Plexauridae</taxon>
        <taxon>Paramuricea</taxon>
    </lineage>
</organism>
<reference evidence="2" key="1">
    <citation type="submission" date="2020-04" db="EMBL/GenBank/DDBJ databases">
        <authorList>
            <person name="Alioto T."/>
            <person name="Alioto T."/>
            <person name="Gomez Garrido J."/>
        </authorList>
    </citation>
    <scope>NUCLEOTIDE SEQUENCE</scope>
    <source>
        <strain evidence="2">A484AB</strain>
    </source>
</reference>